<dbReference type="RefSeq" id="WP_215339751.1">
    <property type="nucleotide sequence ID" value="NZ_JAGSGD010000001.1"/>
</dbReference>
<dbReference type="AlphaFoldDB" id="A0A941HVU0"/>
<dbReference type="PANTHER" id="PTHR34219:SF3">
    <property type="entry name" value="BLL7967 PROTEIN"/>
    <property type="match status" value="1"/>
</dbReference>
<feature type="transmembrane region" description="Helical" evidence="1">
    <location>
        <begin position="128"/>
        <end position="154"/>
    </location>
</feature>
<feature type="transmembrane region" description="Helical" evidence="1">
    <location>
        <begin position="316"/>
        <end position="338"/>
    </location>
</feature>
<keyword evidence="1" id="KW-0472">Membrane</keyword>
<protein>
    <submittedName>
        <fullName evidence="2">PepSY domain-containing protein</fullName>
    </submittedName>
</protein>
<proteinExistence type="predicted"/>
<comment type="caution">
    <text evidence="2">The sequence shown here is derived from an EMBL/GenBank/DDBJ whole genome shotgun (WGS) entry which is preliminary data.</text>
</comment>
<dbReference type="Proteomes" id="UP000622580">
    <property type="component" value="Unassembled WGS sequence"/>
</dbReference>
<sequence>MGLIRTLHAWAGAILALILVILGLTGSLLVLREDWVKLTVPEARMVVTPSPAVLGAAAEAVEGQGSPRSMMFAGPRLGVHRLTYKDDGMAYAAADGTIVARWKGSARLEQWVFEAHHRLLSGEGGETVVGVAGLAGAVLCLTGVIVWFPAWRSFAGKVWPRSLARRDLVSSHRDLGILMAIPVFVLCLTGGMIIFNDASKALLVRLAPGGVEAPKPPRAGQGNIDWPVALAAAQAAFPQATLRLASWPAKPGAPAAIRLKQPNEWHPNGRTLVYIDPATSTVIGTADAQAYGPGVRFQNAVYPIHAASVGGRLYELLVFLGGVALAALGGLGLWSFLIQQRRSWARGR</sequence>
<dbReference type="InterPro" id="IPR005625">
    <property type="entry name" value="PepSY-ass_TM"/>
</dbReference>
<reference evidence="2" key="1">
    <citation type="submission" date="2021-04" db="EMBL/GenBank/DDBJ databases">
        <title>Draft genome assembly of strain Phenylobacterium sp. 20VBR1 using MiniION and Illumina platforms.</title>
        <authorList>
            <person name="Thomas F.A."/>
            <person name="Krishnan K.P."/>
            <person name="Sinha R.K."/>
        </authorList>
    </citation>
    <scope>NUCLEOTIDE SEQUENCE</scope>
    <source>
        <strain evidence="2">20VBR1</strain>
    </source>
</reference>
<keyword evidence="3" id="KW-1185">Reference proteome</keyword>
<keyword evidence="1" id="KW-0812">Transmembrane</keyword>
<dbReference type="Pfam" id="PF03929">
    <property type="entry name" value="PepSY_TM"/>
    <property type="match status" value="1"/>
</dbReference>
<gene>
    <name evidence="2" type="ORF">JKL49_08360</name>
</gene>
<evidence type="ECO:0000313" key="2">
    <source>
        <dbReference type="EMBL" id="MBR7619396.1"/>
    </source>
</evidence>
<accession>A0A941HVU0</accession>
<feature type="transmembrane region" description="Helical" evidence="1">
    <location>
        <begin position="175"/>
        <end position="195"/>
    </location>
</feature>
<evidence type="ECO:0000313" key="3">
    <source>
        <dbReference type="Proteomes" id="UP000622580"/>
    </source>
</evidence>
<feature type="transmembrane region" description="Helical" evidence="1">
    <location>
        <begin position="7"/>
        <end position="31"/>
    </location>
</feature>
<organism evidence="2 3">
    <name type="scientific">Phenylobacterium glaciei</name>
    <dbReference type="NCBI Taxonomy" id="2803784"/>
    <lineage>
        <taxon>Bacteria</taxon>
        <taxon>Pseudomonadati</taxon>
        <taxon>Pseudomonadota</taxon>
        <taxon>Alphaproteobacteria</taxon>
        <taxon>Caulobacterales</taxon>
        <taxon>Caulobacteraceae</taxon>
        <taxon>Phenylobacterium</taxon>
    </lineage>
</organism>
<keyword evidence="1" id="KW-1133">Transmembrane helix</keyword>
<dbReference type="PANTHER" id="PTHR34219">
    <property type="entry name" value="IRON-REGULATED INNER MEMBRANE PROTEIN-RELATED"/>
    <property type="match status" value="1"/>
</dbReference>
<evidence type="ECO:0000256" key="1">
    <source>
        <dbReference type="SAM" id="Phobius"/>
    </source>
</evidence>
<name>A0A941HVU0_9CAUL</name>
<dbReference type="EMBL" id="JAGSGD010000001">
    <property type="protein sequence ID" value="MBR7619396.1"/>
    <property type="molecule type" value="Genomic_DNA"/>
</dbReference>